<evidence type="ECO:0000256" key="5">
    <source>
        <dbReference type="SAM" id="Coils"/>
    </source>
</evidence>
<dbReference type="OrthoDB" id="6105729at2759"/>
<evidence type="ECO:0000256" key="1">
    <source>
        <dbReference type="ARBA" id="ARBA00022723"/>
    </source>
</evidence>
<dbReference type="GeneID" id="108666773"/>
<reference evidence="9 10" key="1">
    <citation type="submission" date="2025-04" db="UniProtKB">
        <authorList>
            <consortium name="RefSeq"/>
        </authorList>
    </citation>
    <scope>IDENTIFICATION</scope>
    <source>
        <tissue evidence="9 10">Whole organism</tissue>
    </source>
</reference>
<feature type="coiled-coil region" evidence="5">
    <location>
        <begin position="99"/>
        <end position="133"/>
    </location>
</feature>
<dbReference type="InterPro" id="IPR041641">
    <property type="entry name" value="CALCOCO1/2_Zn_UBZ1"/>
</dbReference>
<feature type="domain" description="UBZ1-type" evidence="7">
    <location>
        <begin position="410"/>
        <end position="436"/>
    </location>
</feature>
<evidence type="ECO:0000256" key="2">
    <source>
        <dbReference type="ARBA" id="ARBA00022771"/>
    </source>
</evidence>
<dbReference type="AlphaFoldDB" id="A0A8B7N6E0"/>
<dbReference type="RefSeq" id="XP_018009185.1">
    <property type="nucleotide sequence ID" value="XM_018153696.2"/>
</dbReference>
<protein>
    <submittedName>
        <fullName evidence="9">Uncharacterized protein LOC108666773 isoform X1</fullName>
    </submittedName>
    <submittedName>
        <fullName evidence="10">Uncharacterized protein LOC108666773 isoform X2</fullName>
    </submittedName>
</protein>
<evidence type="ECO:0000259" key="7">
    <source>
        <dbReference type="Pfam" id="PF18112"/>
    </source>
</evidence>
<dbReference type="RefSeq" id="XP_018009186.1">
    <property type="nucleotide sequence ID" value="XM_018153697.2"/>
</dbReference>
<evidence type="ECO:0000256" key="6">
    <source>
        <dbReference type="SAM" id="MobiDB-lite"/>
    </source>
</evidence>
<accession>A0A8B7N6E0</accession>
<dbReference type="CTD" id="43700"/>
<dbReference type="Proteomes" id="UP000694843">
    <property type="component" value="Unplaced"/>
</dbReference>
<evidence type="ECO:0000313" key="8">
    <source>
        <dbReference type="Proteomes" id="UP000694843"/>
    </source>
</evidence>
<keyword evidence="1" id="KW-0479">Metal-binding</keyword>
<sequence>MSKNVNSPQQSPREDLDIDGSTYALQVALRNMKERYYKLQRKLSFIEEENQRLVHGKTELFGEIGVMQESSIKLREKNLQLNQEIHTKHQENCALRDTCNSLTHQNAALTRDNKRLRNQISHMREVHRALQQHAQLGGLNLPEMEAMDTSTDAFEEEALCASPNISRAMPATTNSNDDSSDEGSAAPLAEIPRPAVTAPRPRYRHSPPPASDSGSSEEEDSDCDSSYGSLYAATEDVSDRMDVIMDEVQRQNLALRALLPTLIACLDVGSEGGHCGTLQSQRDRELSTLTVNLGRCPLPAQTDCEAYDIQPDATTESGGGAVSDGPHSSSPPVRRRHHLSEFVGGADPGVRDIPPPEGAAPALPGEVTKGPEGTRGAGDRTHLAGGRGLPDAPFSPNLLAPAGAYDEDTKICPMCNVSFARDVTQDMFENHVVAHFEDINVDFEVV</sequence>
<name>A0A8B7N6E0_HYAAZ</name>
<proteinExistence type="predicted"/>
<gene>
    <name evidence="9 10" type="primary">LOC108666773</name>
</gene>
<keyword evidence="2" id="KW-0863">Zinc-finger</keyword>
<keyword evidence="3" id="KW-0862">Zinc</keyword>
<keyword evidence="8" id="KW-1185">Reference proteome</keyword>
<evidence type="ECO:0000256" key="4">
    <source>
        <dbReference type="ARBA" id="ARBA00023054"/>
    </source>
</evidence>
<feature type="region of interest" description="Disordered" evidence="6">
    <location>
        <begin position="310"/>
        <end position="394"/>
    </location>
</feature>
<dbReference type="GO" id="GO:0008270">
    <property type="term" value="F:zinc ion binding"/>
    <property type="evidence" value="ECO:0007669"/>
    <property type="project" value="UniProtKB-KW"/>
</dbReference>
<organism evidence="8 9">
    <name type="scientific">Hyalella azteca</name>
    <name type="common">Amphipod</name>
    <dbReference type="NCBI Taxonomy" id="294128"/>
    <lineage>
        <taxon>Eukaryota</taxon>
        <taxon>Metazoa</taxon>
        <taxon>Ecdysozoa</taxon>
        <taxon>Arthropoda</taxon>
        <taxon>Crustacea</taxon>
        <taxon>Multicrustacea</taxon>
        <taxon>Malacostraca</taxon>
        <taxon>Eumalacostraca</taxon>
        <taxon>Peracarida</taxon>
        <taxon>Amphipoda</taxon>
        <taxon>Senticaudata</taxon>
        <taxon>Talitrida</taxon>
        <taxon>Talitroidea</taxon>
        <taxon>Hyalellidae</taxon>
        <taxon>Hyalella</taxon>
    </lineage>
</organism>
<dbReference type="Gene3D" id="6.20.250.40">
    <property type="match status" value="1"/>
</dbReference>
<feature type="region of interest" description="Disordered" evidence="6">
    <location>
        <begin position="162"/>
        <end position="227"/>
    </location>
</feature>
<evidence type="ECO:0000313" key="9">
    <source>
        <dbReference type="RefSeq" id="XP_018009185.1"/>
    </source>
</evidence>
<keyword evidence="4 5" id="KW-0175">Coiled coil</keyword>
<evidence type="ECO:0000313" key="10">
    <source>
        <dbReference type="RefSeq" id="XP_018009186.1"/>
    </source>
</evidence>
<dbReference type="Pfam" id="PF18112">
    <property type="entry name" value="Zn-C2H2_12"/>
    <property type="match status" value="1"/>
</dbReference>
<evidence type="ECO:0000256" key="3">
    <source>
        <dbReference type="ARBA" id="ARBA00022833"/>
    </source>
</evidence>
<dbReference type="KEGG" id="hazt:108666773"/>